<organism evidence="3">
    <name type="scientific">Candidatus Iainarchaeum sp</name>
    <dbReference type="NCBI Taxonomy" id="3101447"/>
    <lineage>
        <taxon>Archaea</taxon>
        <taxon>Candidatus Iainarchaeota</taxon>
        <taxon>Candidatus Iainarchaeia</taxon>
        <taxon>Candidatus Iainarchaeales</taxon>
        <taxon>Candidatus Iainarchaeaceae</taxon>
        <taxon>Candidatus Iainarchaeum</taxon>
    </lineage>
</organism>
<name>A0A7T9I2H4_9ARCH</name>
<evidence type="ECO:0000259" key="2">
    <source>
        <dbReference type="Pfam" id="PF01883"/>
    </source>
</evidence>
<accession>A0A7T9I2H4</accession>
<dbReference type="PANTHER" id="PTHR42831:SF1">
    <property type="entry name" value="FE-S PROTEIN MATURATION AUXILIARY FACTOR YITW"/>
    <property type="match status" value="1"/>
</dbReference>
<gene>
    <name evidence="3" type="ORF">IPJ89_00795</name>
</gene>
<protein>
    <submittedName>
        <fullName evidence="3">DUF59 domain-containing protein</fullName>
    </submittedName>
</protein>
<dbReference type="InterPro" id="IPR034904">
    <property type="entry name" value="FSCA_dom_sf"/>
</dbReference>
<feature type="region of interest" description="Disordered" evidence="1">
    <location>
        <begin position="1"/>
        <end position="20"/>
    </location>
</feature>
<feature type="domain" description="MIP18 family-like" evidence="2">
    <location>
        <begin position="40"/>
        <end position="110"/>
    </location>
</feature>
<dbReference type="Proteomes" id="UP000596004">
    <property type="component" value="Chromosome"/>
</dbReference>
<dbReference type="InterPro" id="IPR002744">
    <property type="entry name" value="MIP18-like"/>
</dbReference>
<dbReference type="SUPFAM" id="SSF117916">
    <property type="entry name" value="Fe-S cluster assembly (FSCA) domain-like"/>
    <property type="match status" value="1"/>
</dbReference>
<dbReference type="Pfam" id="PF01883">
    <property type="entry name" value="FeS_assembly_P"/>
    <property type="match status" value="1"/>
</dbReference>
<dbReference type="Gene3D" id="3.30.300.130">
    <property type="entry name" value="Fe-S cluster assembly (FSCA)"/>
    <property type="match status" value="1"/>
</dbReference>
<dbReference type="PANTHER" id="PTHR42831">
    <property type="entry name" value="FE-S PROTEIN MATURATION AUXILIARY FACTOR YITW"/>
    <property type="match status" value="1"/>
</dbReference>
<evidence type="ECO:0000256" key="1">
    <source>
        <dbReference type="SAM" id="MobiDB-lite"/>
    </source>
</evidence>
<dbReference type="EMBL" id="CP064981">
    <property type="protein sequence ID" value="QQR92767.1"/>
    <property type="molecule type" value="Genomic_DNA"/>
</dbReference>
<dbReference type="InterPro" id="IPR052339">
    <property type="entry name" value="Fe-S_Maturation_MIP18"/>
</dbReference>
<evidence type="ECO:0000313" key="3">
    <source>
        <dbReference type="EMBL" id="QQR92767.1"/>
    </source>
</evidence>
<reference evidence="3" key="1">
    <citation type="submission" date="2020-11" db="EMBL/GenBank/DDBJ databases">
        <title>Connecting structure to function with the recovery of over 1000 high-quality activated sludge metagenome-assembled genomes encoding full-length rRNA genes using long-read sequencing.</title>
        <authorList>
            <person name="Singleton C.M."/>
            <person name="Petriglieri F."/>
            <person name="Kristensen J.M."/>
            <person name="Kirkegaard R.H."/>
            <person name="Michaelsen T.Y."/>
            <person name="Andersen M.H."/>
            <person name="Karst S.M."/>
            <person name="Dueholm M.S."/>
            <person name="Nielsen P.H."/>
            <person name="Albertsen M."/>
        </authorList>
    </citation>
    <scope>NUCLEOTIDE SEQUENCE</scope>
    <source>
        <strain evidence="3">Fred_18-Q3-R57-64_BAT3C.431</strain>
    </source>
</reference>
<sequence length="132" mass="14777">MHPSSQDVSPLKKEDLSSNAALSPPFPKLELVNPGPVTFDQIKMALSRVEDPELHVDVMTLELIYRIRIDGDKINVLTTLTTPACPYGPLLIDMMRSSIMQLTTEVKEVKIEVTFEPLWQPSDDLKAMMGLL</sequence>
<proteinExistence type="predicted"/>
<dbReference type="AlphaFoldDB" id="A0A7T9I2H4"/>